<reference evidence="2" key="1">
    <citation type="journal article" date="2019" name="Int. J. Syst. Evol. Microbiol.">
        <title>The Global Catalogue of Microorganisms (GCM) 10K type strain sequencing project: providing services to taxonomists for standard genome sequencing and annotation.</title>
        <authorList>
            <consortium name="The Broad Institute Genomics Platform"/>
            <consortium name="The Broad Institute Genome Sequencing Center for Infectious Disease"/>
            <person name="Wu L."/>
            <person name="Ma J."/>
        </authorList>
    </citation>
    <scope>NUCLEOTIDE SEQUENCE [LARGE SCALE GENOMIC DNA]</scope>
    <source>
        <strain evidence="2">CCUG 55328</strain>
    </source>
</reference>
<gene>
    <name evidence="1" type="ORF">ACFQ3C_18885</name>
</gene>
<evidence type="ECO:0000313" key="1">
    <source>
        <dbReference type="EMBL" id="MFD1196728.1"/>
    </source>
</evidence>
<sequence>ATGSKYLTLQEAYYQLHENAEGLGMVEVGWITFHRWFFDSEQATGALTLPAPEGAAWWHFGPDSPIGPDGLRTGCGRSWAGAGFFADLAAADRVLDDPSAQFPDVPAHGEAFHCLLRAIRFSGDCRWLSAANATLAVAEADPGGPAAVLTSAGYDDMGPEQTERMRDFRENVDRVRAWYDEIDGNIVNGNFATGTDGMTFSLWRSDDALRAGAYGPGMHRSQLDRQKAERLADRTSYTRTRLLRHTGTWDGRDPLIEVA</sequence>
<accession>A0ABW3THU4</accession>
<evidence type="ECO:0000313" key="2">
    <source>
        <dbReference type="Proteomes" id="UP001597151"/>
    </source>
</evidence>
<dbReference type="Proteomes" id="UP001597151">
    <property type="component" value="Unassembled WGS sequence"/>
</dbReference>
<protein>
    <submittedName>
        <fullName evidence="1">Uncharacterized protein</fullName>
    </submittedName>
</protein>
<proteinExistence type="predicted"/>
<feature type="non-terminal residue" evidence="1">
    <location>
        <position position="1"/>
    </location>
</feature>
<name>A0ABW3THU4_9RHOB</name>
<keyword evidence="2" id="KW-1185">Reference proteome</keyword>
<organism evidence="1 2">
    <name type="scientific">Seohaeicola saemankumensis</name>
    <dbReference type="NCBI Taxonomy" id="481181"/>
    <lineage>
        <taxon>Bacteria</taxon>
        <taxon>Pseudomonadati</taxon>
        <taxon>Pseudomonadota</taxon>
        <taxon>Alphaproteobacteria</taxon>
        <taxon>Rhodobacterales</taxon>
        <taxon>Roseobacteraceae</taxon>
        <taxon>Seohaeicola</taxon>
    </lineage>
</organism>
<comment type="caution">
    <text evidence="1">The sequence shown here is derived from an EMBL/GenBank/DDBJ whole genome shotgun (WGS) entry which is preliminary data.</text>
</comment>
<dbReference type="RefSeq" id="WP_380795240.1">
    <property type="nucleotide sequence ID" value="NZ_JBHTKR010000020.1"/>
</dbReference>
<dbReference type="EMBL" id="JBHTKR010000020">
    <property type="protein sequence ID" value="MFD1196728.1"/>
    <property type="molecule type" value="Genomic_DNA"/>
</dbReference>